<dbReference type="OrthoDB" id="312397at2157"/>
<organism evidence="2 3">
    <name type="scientific">Halogranum gelatinilyticum</name>
    <dbReference type="NCBI Taxonomy" id="660521"/>
    <lineage>
        <taxon>Archaea</taxon>
        <taxon>Methanobacteriati</taxon>
        <taxon>Methanobacteriota</taxon>
        <taxon>Stenosarchaea group</taxon>
        <taxon>Halobacteria</taxon>
        <taxon>Halobacteriales</taxon>
        <taxon>Haloferacaceae</taxon>
    </lineage>
</organism>
<dbReference type="AlphaFoldDB" id="A0A1G9RC27"/>
<dbReference type="STRING" id="660521.SAMN04487949_1277"/>
<feature type="transmembrane region" description="Helical" evidence="1">
    <location>
        <begin position="101"/>
        <end position="126"/>
    </location>
</feature>
<keyword evidence="3" id="KW-1185">Reference proteome</keyword>
<evidence type="ECO:0000313" key="2">
    <source>
        <dbReference type="EMBL" id="SDM20778.1"/>
    </source>
</evidence>
<dbReference type="PANTHER" id="PTHR43229">
    <property type="entry name" value="NODULATION PROTEIN J"/>
    <property type="match status" value="1"/>
</dbReference>
<reference evidence="3" key="1">
    <citation type="submission" date="2016-10" db="EMBL/GenBank/DDBJ databases">
        <authorList>
            <person name="Varghese N."/>
            <person name="Submissions S."/>
        </authorList>
    </citation>
    <scope>NUCLEOTIDE SEQUENCE [LARGE SCALE GENOMIC DNA]</scope>
    <source>
        <strain evidence="3">CGMCC 1.10119</strain>
    </source>
</reference>
<dbReference type="PANTHER" id="PTHR43229:SF2">
    <property type="entry name" value="NODULATION PROTEIN J"/>
    <property type="match status" value="1"/>
</dbReference>
<keyword evidence="1" id="KW-0812">Transmembrane</keyword>
<evidence type="ECO:0000313" key="3">
    <source>
        <dbReference type="Proteomes" id="UP000199451"/>
    </source>
</evidence>
<dbReference type="Proteomes" id="UP000199451">
    <property type="component" value="Unassembled WGS sequence"/>
</dbReference>
<keyword evidence="1" id="KW-1133">Transmembrane helix</keyword>
<evidence type="ECO:0000256" key="1">
    <source>
        <dbReference type="SAM" id="Phobius"/>
    </source>
</evidence>
<keyword evidence="1" id="KW-0472">Membrane</keyword>
<gene>
    <name evidence="2" type="ORF">SAMN04487949_1277</name>
</gene>
<accession>A0A1G9RC27</accession>
<proteinExistence type="predicted"/>
<feature type="transmembrane region" description="Helical" evidence="1">
    <location>
        <begin position="176"/>
        <end position="195"/>
    </location>
</feature>
<feature type="transmembrane region" description="Helical" evidence="1">
    <location>
        <begin position="21"/>
        <end position="43"/>
    </location>
</feature>
<feature type="transmembrane region" description="Helical" evidence="1">
    <location>
        <begin position="55"/>
        <end position="80"/>
    </location>
</feature>
<protein>
    <submittedName>
        <fullName evidence="2">ABC-2 type transport system permease protein</fullName>
    </submittedName>
</protein>
<dbReference type="RefSeq" id="WP_089695168.1">
    <property type="nucleotide sequence ID" value="NZ_FNHL01000001.1"/>
</dbReference>
<feature type="transmembrane region" description="Helical" evidence="1">
    <location>
        <begin position="138"/>
        <end position="164"/>
    </location>
</feature>
<feature type="transmembrane region" description="Helical" evidence="1">
    <location>
        <begin position="215"/>
        <end position="240"/>
    </location>
</feature>
<sequence length="256" mass="27522">MRTTTLVRAVARKQFILLTRYPLNTASQIVGLYIFFALIFFGGQAVAGAAIDDSLAGLVVGFFLYTMAFTAFAGLSWAITREAQWGTLEQLYMSPYGFGQVMAVRVGVNLLVSLFYGATILVLMLLTTGQSLTVDVVTVVPVVLLTLASAVGVGFVFGGLALVYKRIENVFQLTQFGFIILIAAPIDQYPLLAALPLAQGSHLLQEAMQGGVRLWAFAPSELATLVATAVGYSVVGYLVFLRASDRARRDGALGQY</sequence>
<name>A0A1G9RC27_9EURY</name>
<dbReference type="InterPro" id="IPR051784">
    <property type="entry name" value="Nod_factor_ABC_transporter"/>
</dbReference>
<dbReference type="EMBL" id="FNHL01000001">
    <property type="protein sequence ID" value="SDM20778.1"/>
    <property type="molecule type" value="Genomic_DNA"/>
</dbReference>